<accession>A0A6B3NNZ8</accession>
<organism evidence="2 3">
    <name type="scientific">Pseudomonas brassicae</name>
    <dbReference type="NCBI Taxonomy" id="2708063"/>
    <lineage>
        <taxon>Bacteria</taxon>
        <taxon>Pseudomonadati</taxon>
        <taxon>Pseudomonadota</taxon>
        <taxon>Gammaproteobacteria</taxon>
        <taxon>Pseudomonadales</taxon>
        <taxon>Pseudomonadaceae</taxon>
        <taxon>Pseudomonas</taxon>
    </lineage>
</organism>
<dbReference type="RefSeq" id="WP_163941954.1">
    <property type="nucleotide sequence ID" value="NZ_JAAHBU010000051.1"/>
</dbReference>
<dbReference type="InterPro" id="IPR010982">
    <property type="entry name" value="Lambda_DNA-bd_dom_sf"/>
</dbReference>
<evidence type="ECO:0000313" key="3">
    <source>
        <dbReference type="Proteomes" id="UP000482634"/>
    </source>
</evidence>
<evidence type="ECO:0000313" key="2">
    <source>
        <dbReference type="EMBL" id="NER63353.1"/>
    </source>
</evidence>
<name>A0A6B3NNZ8_9PSED</name>
<dbReference type="Gene3D" id="1.10.260.40">
    <property type="entry name" value="lambda repressor-like DNA-binding domains"/>
    <property type="match status" value="1"/>
</dbReference>
<dbReference type="GO" id="GO:0003677">
    <property type="term" value="F:DNA binding"/>
    <property type="evidence" value="ECO:0007669"/>
    <property type="project" value="InterPro"/>
</dbReference>
<sequence length="127" mass="13131">MDGMGSRLREERERLGLTQRAFGDIGGVEANAQGKYESGERTPKADYLAAVAACGVDALYVLRGVGTPCAAAGLSAAEQRLLSGFRHLSSADQQAIEQVVRSLAGDAAAKARGAQGQAVSPALRAEN</sequence>
<protein>
    <submittedName>
        <fullName evidence="2">Helix-turn-helix transcriptional regulator</fullName>
    </submittedName>
</protein>
<dbReference type="PROSITE" id="PS50943">
    <property type="entry name" value="HTH_CROC1"/>
    <property type="match status" value="1"/>
</dbReference>
<dbReference type="SUPFAM" id="SSF47413">
    <property type="entry name" value="lambda repressor-like DNA-binding domains"/>
    <property type="match status" value="1"/>
</dbReference>
<feature type="domain" description="HTH cro/C1-type" evidence="1">
    <location>
        <begin position="8"/>
        <end position="61"/>
    </location>
</feature>
<evidence type="ECO:0000259" key="1">
    <source>
        <dbReference type="PROSITE" id="PS50943"/>
    </source>
</evidence>
<dbReference type="InterPro" id="IPR001387">
    <property type="entry name" value="Cro/C1-type_HTH"/>
</dbReference>
<keyword evidence="3" id="KW-1185">Reference proteome</keyword>
<proteinExistence type="predicted"/>
<dbReference type="EMBL" id="JAAHBU010000051">
    <property type="protein sequence ID" value="NER63353.1"/>
    <property type="molecule type" value="Genomic_DNA"/>
</dbReference>
<dbReference type="SMART" id="SM00530">
    <property type="entry name" value="HTH_XRE"/>
    <property type="match status" value="1"/>
</dbReference>
<dbReference type="Proteomes" id="UP000482634">
    <property type="component" value="Unassembled WGS sequence"/>
</dbReference>
<reference evidence="2 3" key="1">
    <citation type="submission" date="2020-02" db="EMBL/GenBank/DDBJ databases">
        <title>Broccoli isolated Pseudomonas sp.</title>
        <authorList>
            <person name="Fujikawa T."/>
            <person name="Sawada H."/>
        </authorList>
    </citation>
    <scope>NUCLEOTIDE SEQUENCE [LARGE SCALE GENOMIC DNA]</scope>
    <source>
        <strain evidence="2 3">MAFF212427</strain>
    </source>
</reference>
<dbReference type="Pfam" id="PF13560">
    <property type="entry name" value="HTH_31"/>
    <property type="match status" value="1"/>
</dbReference>
<dbReference type="AlphaFoldDB" id="A0A6B3NNZ8"/>
<gene>
    <name evidence="2" type="ORF">G3436_04910</name>
</gene>
<dbReference type="CDD" id="cd00093">
    <property type="entry name" value="HTH_XRE"/>
    <property type="match status" value="1"/>
</dbReference>
<comment type="caution">
    <text evidence="2">The sequence shown here is derived from an EMBL/GenBank/DDBJ whole genome shotgun (WGS) entry which is preliminary data.</text>
</comment>